<feature type="compositionally biased region" description="Pro residues" evidence="1">
    <location>
        <begin position="1"/>
        <end position="10"/>
    </location>
</feature>
<feature type="compositionally biased region" description="Basic and acidic residues" evidence="1">
    <location>
        <begin position="306"/>
        <end position="320"/>
    </location>
</feature>
<dbReference type="RefSeq" id="WP_378036174.1">
    <property type="nucleotide sequence ID" value="NZ_JBHSIV010000010.1"/>
</dbReference>
<accession>A0ABV9YIX1</accession>
<feature type="region of interest" description="Disordered" evidence="1">
    <location>
        <begin position="56"/>
        <end position="89"/>
    </location>
</feature>
<keyword evidence="4" id="KW-1185">Reference proteome</keyword>
<dbReference type="EMBL" id="JBHSIV010000010">
    <property type="protein sequence ID" value="MFC5062820.1"/>
    <property type="molecule type" value="Genomic_DNA"/>
</dbReference>
<dbReference type="Pfam" id="PF02720">
    <property type="entry name" value="DUF222"/>
    <property type="match status" value="2"/>
</dbReference>
<name>A0ABV9YIX1_9PSEU</name>
<feature type="region of interest" description="Disordered" evidence="1">
    <location>
        <begin position="348"/>
        <end position="408"/>
    </location>
</feature>
<evidence type="ECO:0000256" key="1">
    <source>
        <dbReference type="SAM" id="MobiDB-lite"/>
    </source>
</evidence>
<dbReference type="CDD" id="cd00085">
    <property type="entry name" value="HNHc"/>
    <property type="match status" value="1"/>
</dbReference>
<dbReference type="InterPro" id="IPR003615">
    <property type="entry name" value="HNH_nuc"/>
</dbReference>
<gene>
    <name evidence="3" type="ORF">ACFPBZ_11435</name>
</gene>
<dbReference type="InterPro" id="IPR003870">
    <property type="entry name" value="DUF222"/>
</dbReference>
<organism evidence="3 4">
    <name type="scientific">Actinomycetospora atypica</name>
    <dbReference type="NCBI Taxonomy" id="1290095"/>
    <lineage>
        <taxon>Bacteria</taxon>
        <taxon>Bacillati</taxon>
        <taxon>Actinomycetota</taxon>
        <taxon>Actinomycetes</taxon>
        <taxon>Pseudonocardiales</taxon>
        <taxon>Pseudonocardiaceae</taxon>
        <taxon>Actinomycetospora</taxon>
    </lineage>
</organism>
<dbReference type="SMART" id="SM00507">
    <property type="entry name" value="HNHc"/>
    <property type="match status" value="1"/>
</dbReference>
<evidence type="ECO:0000259" key="2">
    <source>
        <dbReference type="SMART" id="SM00507"/>
    </source>
</evidence>
<dbReference type="Proteomes" id="UP001595947">
    <property type="component" value="Unassembled WGS sequence"/>
</dbReference>
<feature type="domain" description="HNH nuclease" evidence="2">
    <location>
        <begin position="486"/>
        <end position="538"/>
    </location>
</feature>
<reference evidence="4" key="1">
    <citation type="journal article" date="2019" name="Int. J. Syst. Evol. Microbiol.">
        <title>The Global Catalogue of Microorganisms (GCM) 10K type strain sequencing project: providing services to taxonomists for standard genome sequencing and annotation.</title>
        <authorList>
            <consortium name="The Broad Institute Genomics Platform"/>
            <consortium name="The Broad Institute Genome Sequencing Center for Infectious Disease"/>
            <person name="Wu L."/>
            <person name="Ma J."/>
        </authorList>
    </citation>
    <scope>NUCLEOTIDE SEQUENCE [LARGE SCALE GENOMIC DNA]</scope>
    <source>
        <strain evidence="4">CGMCC 4.7093</strain>
    </source>
</reference>
<sequence>MAAPVEPAPDPAGDLGADGLPVWFPDDDPWQEFDERLTDEEFAALCVEEEQLVTLCSSEPDPGPSAAGCDGSAPDWSIPGLEPESDRDGLSVASSTALAETAAAVQALRLAHARAYRALQGLQASDAVTETGYRSVTRLLEDHVRIDPSEALRLTRHAASLATTVSPTGSPEPADLPATAALVEAGTIGPGHVEVIRKTLHRLDAVVPALADEVLATTETQLAELATTHAPAALAKAAGAILALLDPDGTAPDDDPPPENELHYLRRKDGTLAGRFAYRDPAAAEFLATALAHATPPPEGAALEDQPERGRTDGPERGESPDSQALRTLPERRAQALLDLAGEAYQRGVDTTSPEATPSAGDPAGAEETTGWGLFDPDTDPDADAPKPEPGTPAGAPPAWSRADSEGGERVALTLTVDLETLRRQLREATPPPDGTLKLGLLGENTYIRPETARRLACDADLVPAVMGGEGQPLDLGRKVRIVPPHVRRALYLRDRHCAHPGCRRRARKTHAHHILHWVDGGETCPENCVLLCAYHHSLVHHSGWEIVMIDGMPWFRPPRWLDPAQRLRHNRPWQTVRA</sequence>
<evidence type="ECO:0000313" key="4">
    <source>
        <dbReference type="Proteomes" id="UP001595947"/>
    </source>
</evidence>
<evidence type="ECO:0000313" key="3">
    <source>
        <dbReference type="EMBL" id="MFC5062820.1"/>
    </source>
</evidence>
<feature type="region of interest" description="Disordered" evidence="1">
    <location>
        <begin position="295"/>
        <end position="330"/>
    </location>
</feature>
<feature type="region of interest" description="Disordered" evidence="1">
    <location>
        <begin position="1"/>
        <end position="26"/>
    </location>
</feature>
<comment type="caution">
    <text evidence="3">The sequence shown here is derived from an EMBL/GenBank/DDBJ whole genome shotgun (WGS) entry which is preliminary data.</text>
</comment>
<proteinExistence type="predicted"/>
<dbReference type="Gene3D" id="1.10.30.50">
    <property type="match status" value="1"/>
</dbReference>
<protein>
    <submittedName>
        <fullName evidence="3">DUF222 domain-containing protein</fullName>
    </submittedName>
</protein>